<sequence>MVNANGVPTPMPSTCKLSKHASEPFFDASLYRYIVGALQYVTLTRPDITFSVNKVCQFISSRLDAHWLDMKKLERGDDSANRVPMSFSSEQSLRRCDGRGNRGSVLRSFCGVMYSNVSDDDDGCAREVAMQRGDTVLVHVDDEQ</sequence>
<comment type="caution">
    <text evidence="1">The sequence shown here is derived from an EMBL/GenBank/DDBJ whole genome shotgun (WGS) entry which is preliminary data.</text>
</comment>
<evidence type="ECO:0000313" key="1">
    <source>
        <dbReference type="EMBL" id="KAI5438411.1"/>
    </source>
</evidence>
<name>A0A9D5BCM2_PEA</name>
<organism evidence="1 2">
    <name type="scientific">Pisum sativum</name>
    <name type="common">Garden pea</name>
    <name type="synonym">Lathyrus oleraceus</name>
    <dbReference type="NCBI Taxonomy" id="3888"/>
    <lineage>
        <taxon>Eukaryota</taxon>
        <taxon>Viridiplantae</taxon>
        <taxon>Streptophyta</taxon>
        <taxon>Embryophyta</taxon>
        <taxon>Tracheophyta</taxon>
        <taxon>Spermatophyta</taxon>
        <taxon>Magnoliopsida</taxon>
        <taxon>eudicotyledons</taxon>
        <taxon>Gunneridae</taxon>
        <taxon>Pentapetalae</taxon>
        <taxon>rosids</taxon>
        <taxon>fabids</taxon>
        <taxon>Fabales</taxon>
        <taxon>Fabaceae</taxon>
        <taxon>Papilionoideae</taxon>
        <taxon>50 kb inversion clade</taxon>
        <taxon>NPAAA clade</taxon>
        <taxon>Hologalegina</taxon>
        <taxon>IRL clade</taxon>
        <taxon>Fabeae</taxon>
        <taxon>Lathyrus</taxon>
    </lineage>
</organism>
<reference evidence="1 2" key="1">
    <citation type="journal article" date="2022" name="Nat. Genet.">
        <title>Improved pea reference genome and pan-genome highlight genomic features and evolutionary characteristics.</title>
        <authorList>
            <person name="Yang T."/>
            <person name="Liu R."/>
            <person name="Luo Y."/>
            <person name="Hu S."/>
            <person name="Wang D."/>
            <person name="Wang C."/>
            <person name="Pandey M.K."/>
            <person name="Ge S."/>
            <person name="Xu Q."/>
            <person name="Li N."/>
            <person name="Li G."/>
            <person name="Huang Y."/>
            <person name="Saxena R.K."/>
            <person name="Ji Y."/>
            <person name="Li M."/>
            <person name="Yan X."/>
            <person name="He Y."/>
            <person name="Liu Y."/>
            <person name="Wang X."/>
            <person name="Xiang C."/>
            <person name="Varshney R.K."/>
            <person name="Ding H."/>
            <person name="Gao S."/>
            <person name="Zong X."/>
        </authorList>
    </citation>
    <scope>NUCLEOTIDE SEQUENCE [LARGE SCALE GENOMIC DNA]</scope>
    <source>
        <strain evidence="1 2">cv. Zhongwan 6</strain>
    </source>
</reference>
<dbReference type="Proteomes" id="UP001058974">
    <property type="component" value="Chromosome 2"/>
</dbReference>
<proteinExistence type="predicted"/>
<gene>
    <name evidence="1" type="ORF">KIW84_024237</name>
</gene>
<dbReference type="EMBL" id="JAMSHJ010000002">
    <property type="protein sequence ID" value="KAI5438411.1"/>
    <property type="molecule type" value="Genomic_DNA"/>
</dbReference>
<accession>A0A9D5BCM2</accession>
<keyword evidence="2" id="KW-1185">Reference proteome</keyword>
<protein>
    <submittedName>
        <fullName evidence="1">Uncharacterized protein</fullName>
    </submittedName>
</protein>
<dbReference type="AlphaFoldDB" id="A0A9D5BCM2"/>
<evidence type="ECO:0000313" key="2">
    <source>
        <dbReference type="Proteomes" id="UP001058974"/>
    </source>
</evidence>
<dbReference type="Gramene" id="Psat02G0423700-T1">
    <property type="protein sequence ID" value="KAI5438411.1"/>
    <property type="gene ID" value="KIW84_024237"/>
</dbReference>